<dbReference type="Pfam" id="PF22848">
    <property type="entry name" value="ASD1_dom"/>
    <property type="match status" value="1"/>
</dbReference>
<dbReference type="SUPFAM" id="SSF51445">
    <property type="entry name" value="(Trans)glycosidases"/>
    <property type="match status" value="1"/>
</dbReference>
<keyword evidence="6" id="KW-0378">Hydrolase</keyword>
<keyword evidence="7" id="KW-0119">Carbohydrate metabolism</keyword>
<feature type="domain" description="Alpha-L-arabinofuranosidase C-terminal" evidence="9">
    <location>
        <begin position="290"/>
        <end position="488"/>
    </location>
</feature>
<dbReference type="InterPro" id="IPR013780">
    <property type="entry name" value="Glyco_hydro_b"/>
</dbReference>
<comment type="subunit">
    <text evidence="4">Homohexamer; trimer of dimers.</text>
</comment>
<name>A0ABW4CRH9_9LACO</name>
<evidence type="ECO:0000313" key="11">
    <source>
        <dbReference type="Proteomes" id="UP001597192"/>
    </source>
</evidence>
<dbReference type="PANTHER" id="PTHR43576:SF3">
    <property type="entry name" value="ALPHA-L-ARABINOFURANOSIDASE C"/>
    <property type="match status" value="1"/>
</dbReference>
<accession>A0ABW4CRH9</accession>
<evidence type="ECO:0000256" key="4">
    <source>
        <dbReference type="ARBA" id="ARBA00011165"/>
    </source>
</evidence>
<dbReference type="EC" id="3.2.1.55" evidence="5"/>
<comment type="catalytic activity">
    <reaction evidence="1">
        <text>Hydrolysis of terminal non-reducing alpha-L-arabinofuranoside residues in alpha-L-arabinosides.</text>
        <dbReference type="EC" id="3.2.1.55"/>
    </reaction>
</comment>
<dbReference type="Gene3D" id="2.60.40.1180">
    <property type="entry name" value="Golgi alpha-mannosidase II"/>
    <property type="match status" value="1"/>
</dbReference>
<gene>
    <name evidence="10" type="ORF">ACFQ47_05820</name>
</gene>
<evidence type="ECO:0000256" key="1">
    <source>
        <dbReference type="ARBA" id="ARBA00001462"/>
    </source>
</evidence>
<evidence type="ECO:0000259" key="9">
    <source>
        <dbReference type="SMART" id="SM00813"/>
    </source>
</evidence>
<dbReference type="InterPro" id="IPR055235">
    <property type="entry name" value="ASD1_cat"/>
</dbReference>
<evidence type="ECO:0000256" key="8">
    <source>
        <dbReference type="ARBA" id="ARBA00023295"/>
    </source>
</evidence>
<keyword evidence="11" id="KW-1185">Reference proteome</keyword>
<comment type="similarity">
    <text evidence="3">Belongs to the glycosyl hydrolase 51 family.</text>
</comment>
<dbReference type="Gene3D" id="3.20.20.80">
    <property type="entry name" value="Glycosidases"/>
    <property type="match status" value="1"/>
</dbReference>
<dbReference type="InterPro" id="IPR017853">
    <property type="entry name" value="GH"/>
</dbReference>
<dbReference type="SUPFAM" id="SSF51011">
    <property type="entry name" value="Glycosyl hydrolase domain"/>
    <property type="match status" value="1"/>
</dbReference>
<evidence type="ECO:0000256" key="6">
    <source>
        <dbReference type="ARBA" id="ARBA00022801"/>
    </source>
</evidence>
<comment type="caution">
    <text evidence="10">The sequence shown here is derived from an EMBL/GenBank/DDBJ whole genome shotgun (WGS) entry which is preliminary data.</text>
</comment>
<dbReference type="SMART" id="SM00813">
    <property type="entry name" value="Alpha-L-AF_C"/>
    <property type="match status" value="1"/>
</dbReference>
<evidence type="ECO:0000313" key="10">
    <source>
        <dbReference type="EMBL" id="MFD1432200.1"/>
    </source>
</evidence>
<dbReference type="Pfam" id="PF06964">
    <property type="entry name" value="Alpha-L-AF_C"/>
    <property type="match status" value="1"/>
</dbReference>
<dbReference type="EMBL" id="JBHTOG010000026">
    <property type="protein sequence ID" value="MFD1432200.1"/>
    <property type="molecule type" value="Genomic_DNA"/>
</dbReference>
<dbReference type="RefSeq" id="WP_125696742.1">
    <property type="nucleotide sequence ID" value="NZ_JBHTOG010000026.1"/>
</dbReference>
<reference evidence="11" key="1">
    <citation type="journal article" date="2019" name="Int. J. Syst. Evol. Microbiol.">
        <title>The Global Catalogue of Microorganisms (GCM) 10K type strain sequencing project: providing services to taxonomists for standard genome sequencing and annotation.</title>
        <authorList>
            <consortium name="The Broad Institute Genomics Platform"/>
            <consortium name="The Broad Institute Genome Sequencing Center for Infectious Disease"/>
            <person name="Wu L."/>
            <person name="Ma J."/>
        </authorList>
    </citation>
    <scope>NUCLEOTIDE SEQUENCE [LARGE SCALE GENOMIC DNA]</scope>
    <source>
        <strain evidence="11">CCM 8947</strain>
    </source>
</reference>
<keyword evidence="8" id="KW-0326">Glycosidase</keyword>
<organism evidence="10 11">
    <name type="scientific">Lacticaseibacillus yichunensis</name>
    <dbReference type="NCBI Taxonomy" id="2486015"/>
    <lineage>
        <taxon>Bacteria</taxon>
        <taxon>Bacillati</taxon>
        <taxon>Bacillota</taxon>
        <taxon>Bacilli</taxon>
        <taxon>Lactobacillales</taxon>
        <taxon>Lactobacillaceae</taxon>
        <taxon>Lacticaseibacillus</taxon>
    </lineage>
</organism>
<sequence>MEGSLVIDQNARVDQIDPRIYGSFIEHLGRAVYTGIYQPGHPSADAEGFRQDVIDLVNRLGVPIIRYPGGNFVSGFNWEDSVGPKAQRPKRLDLAWQTVETNEFGLHEFVNWSKKVNSQVMMAVNLGTRGADEARRLVEYCNFPGGTALSDWRKQNGAAQPFNIKTWCLGNEMDGPWQIGHKTATEYGRLANETAKVMKWVDPSIETIACGSASLEMPTYGSWESTVLAEAYDNVDYLSLHRYYNNKDGNTANFLAQAQDFDLFIDGVIAICDAVQATKHSKKQIDLSLDEWNVWYHSNDADTHNQPWQIAPHLLEDKYDFQDALLVGTLLISLMKHADRVKIACLAQLVNVIAPIFTDENGGAWAQSIFFPFMQASQYGRGVALTPIQSSATYATNQFETVPYLDSIAVLDEAAHVATIFAVNRSQDQPLALTVTNAAGTFDKVLLATQFAGYAVDQTNEDGQMALAKNASAQISSEQLTATLQPLSWNVIRVQL</sequence>
<protein>
    <recommendedName>
        <fullName evidence="5">non-reducing end alpha-L-arabinofuranosidase</fullName>
        <ecNumber evidence="5">3.2.1.55</ecNumber>
    </recommendedName>
</protein>
<evidence type="ECO:0000256" key="2">
    <source>
        <dbReference type="ARBA" id="ARBA00004881"/>
    </source>
</evidence>
<dbReference type="Proteomes" id="UP001597192">
    <property type="component" value="Unassembled WGS sequence"/>
</dbReference>
<evidence type="ECO:0000256" key="7">
    <source>
        <dbReference type="ARBA" id="ARBA00023277"/>
    </source>
</evidence>
<proteinExistence type="inferred from homology"/>
<comment type="pathway">
    <text evidence="2">Glycan metabolism.</text>
</comment>
<dbReference type="PANTHER" id="PTHR43576">
    <property type="entry name" value="ALPHA-L-ARABINOFURANOSIDASE C-RELATED"/>
    <property type="match status" value="1"/>
</dbReference>
<evidence type="ECO:0000256" key="3">
    <source>
        <dbReference type="ARBA" id="ARBA00007186"/>
    </source>
</evidence>
<dbReference type="InterPro" id="IPR010720">
    <property type="entry name" value="Alpha-L-AF_C"/>
</dbReference>
<evidence type="ECO:0000256" key="5">
    <source>
        <dbReference type="ARBA" id="ARBA00012670"/>
    </source>
</evidence>